<evidence type="ECO:0008006" key="2">
    <source>
        <dbReference type="Google" id="ProtNLM"/>
    </source>
</evidence>
<comment type="caution">
    <text evidence="1">The sequence shown here is derived from an EMBL/GenBank/DDBJ whole genome shotgun (WGS) entry which is preliminary data.</text>
</comment>
<dbReference type="Gene3D" id="3.30.460.10">
    <property type="entry name" value="Beta Polymerase, domain 2"/>
    <property type="match status" value="1"/>
</dbReference>
<dbReference type="SUPFAM" id="SSF81301">
    <property type="entry name" value="Nucleotidyltransferase"/>
    <property type="match status" value="1"/>
</dbReference>
<dbReference type="InterPro" id="IPR043519">
    <property type="entry name" value="NT_sf"/>
</dbReference>
<reference evidence="1" key="1">
    <citation type="journal article" date="2015" name="Nature">
        <title>Complex archaea that bridge the gap between prokaryotes and eukaryotes.</title>
        <authorList>
            <person name="Spang A."/>
            <person name="Saw J.H."/>
            <person name="Jorgensen S.L."/>
            <person name="Zaremba-Niedzwiedzka K."/>
            <person name="Martijn J."/>
            <person name="Lind A.E."/>
            <person name="van Eijk R."/>
            <person name="Schleper C."/>
            <person name="Guy L."/>
            <person name="Ettema T.J."/>
        </authorList>
    </citation>
    <scope>NUCLEOTIDE SEQUENCE</scope>
</reference>
<proteinExistence type="predicted"/>
<accession>A0A0F8ZHL8</accession>
<protein>
    <recommendedName>
        <fullName evidence="2">Poly A polymerase head domain-containing protein</fullName>
    </recommendedName>
</protein>
<name>A0A0F8ZHL8_9ZZZZ</name>
<organism evidence="1">
    <name type="scientific">marine sediment metagenome</name>
    <dbReference type="NCBI Taxonomy" id="412755"/>
    <lineage>
        <taxon>unclassified sequences</taxon>
        <taxon>metagenomes</taxon>
        <taxon>ecological metagenomes</taxon>
    </lineage>
</organism>
<dbReference type="EMBL" id="LAZR01047828">
    <property type="protein sequence ID" value="KKK93312.1"/>
    <property type="molecule type" value="Genomic_DNA"/>
</dbReference>
<dbReference type="Pfam" id="PF26128">
    <property type="entry name" value="Gad2"/>
    <property type="match status" value="1"/>
</dbReference>
<sequence>MTAPFGNIKSVYGEVTGKKIKAATQCFNYIILDELHKHGIESWVAGGSLRAFFENELKSNVDVDVYFPDENRHSEAVDIFKHLPKLRQTENSITYKIKGRPIDFVGPPNIFDTPVKTLQNFDFTVCAAAIDGEKLYVHDMFFDDLKNKRLRVINLKEGIASGIMIMRRMQKYIRKGYIADNDTLQAIINFISVANKKIEVKKEWSSY</sequence>
<dbReference type="AlphaFoldDB" id="A0A0F8ZHL8"/>
<gene>
    <name evidence="1" type="ORF">LCGC14_2694130</name>
</gene>
<evidence type="ECO:0000313" key="1">
    <source>
        <dbReference type="EMBL" id="KKK93312.1"/>
    </source>
</evidence>